<sequence>MKEYIYYDNKFLEKYNKKLDDSIKVALKKILDCEYMFGFDLFQYEDGVVTLSVDSSEAFEQWLLFYNAKFSKGFDISLYPYAFELYEDGNSYCLEFIQDNEAGNQICCKLQFSTVNAEIRCFNYTKNIIYGYEPWRAVANFLCEMKSKRERIGTEFLSEEEMRLLPLAEFALLTQFFGIMTDAGGSKAGTDIFISYAERANASNIVSLARQYLRLADRKKEKSISKKLKKVMVRVGAEPVYRMILNEIKSSTALYPYKINSCGNDFFAEQTRENITTFFLSQGFQGDYPYFRKMSTLRGLHYLYIAGQLVALWNKKHMASYIDCYEKYVNGELSVQCIVGTVFLKREQIDLFSTLSADSGFFIDKNRRRGRVVLSTAYWEMEGLSLEEENFKVVEIASRVAQCARLTQKERKKYLSYNPLPIEAGHILLLLWLFGGCFFGTVMCVGFILMETAAGLIFTGSWPRTWALIRETPWHWIFVTCGASFGLTMLVLSLIGRKRG</sequence>
<reference evidence="2 3" key="2">
    <citation type="submission" date="2020-08" db="EMBL/GenBank/DDBJ databases">
        <authorList>
            <person name="Ueki A."/>
            <person name="Tonouchi A."/>
        </authorList>
    </citation>
    <scope>NUCLEOTIDE SEQUENCE [LARGE SCALE GENOMIC DNA]</scope>
    <source>
        <strain evidence="2 3">CTTW</strain>
    </source>
</reference>
<keyword evidence="1" id="KW-1133">Transmembrane helix</keyword>
<dbReference type="AlphaFoldDB" id="A0A7I8DT78"/>
<organism evidence="2 3">
    <name type="scientific">Anaerocolumna chitinilytica</name>
    <dbReference type="NCBI Taxonomy" id="1727145"/>
    <lineage>
        <taxon>Bacteria</taxon>
        <taxon>Bacillati</taxon>
        <taxon>Bacillota</taxon>
        <taxon>Clostridia</taxon>
        <taxon>Lachnospirales</taxon>
        <taxon>Lachnospiraceae</taxon>
        <taxon>Anaerocolumna</taxon>
    </lineage>
</organism>
<dbReference type="Proteomes" id="UP000515703">
    <property type="component" value="Chromosome"/>
</dbReference>
<proteinExistence type="predicted"/>
<keyword evidence="1" id="KW-0812">Transmembrane</keyword>
<name>A0A7I8DT78_9FIRM</name>
<dbReference type="Pfam" id="PF12994">
    <property type="entry name" value="DUF3878"/>
    <property type="match status" value="1"/>
</dbReference>
<dbReference type="EMBL" id="AP023368">
    <property type="protein sequence ID" value="BCK00442.1"/>
    <property type="molecule type" value="Genomic_DNA"/>
</dbReference>
<gene>
    <name evidence="2" type="ORF">bsdcttw_34820</name>
</gene>
<keyword evidence="1" id="KW-0472">Membrane</keyword>
<evidence type="ECO:0000313" key="3">
    <source>
        <dbReference type="Proteomes" id="UP000515703"/>
    </source>
</evidence>
<protein>
    <submittedName>
        <fullName evidence="2">Uncharacterized protein</fullName>
    </submittedName>
</protein>
<evidence type="ECO:0000256" key="1">
    <source>
        <dbReference type="SAM" id="Phobius"/>
    </source>
</evidence>
<dbReference type="InterPro" id="IPR024538">
    <property type="entry name" value="DUF3878"/>
</dbReference>
<evidence type="ECO:0000313" key="2">
    <source>
        <dbReference type="EMBL" id="BCK00442.1"/>
    </source>
</evidence>
<dbReference type="RefSeq" id="WP_185256112.1">
    <property type="nucleotide sequence ID" value="NZ_AP023368.1"/>
</dbReference>
<reference evidence="2 3" key="1">
    <citation type="submission" date="2020-08" db="EMBL/GenBank/DDBJ databases">
        <title>Draft genome sequencing of an Anaerocolumna strain isolated from anoxic soil subjected to BSD treatment.</title>
        <authorList>
            <person name="Uek A."/>
            <person name="Tonouchi A."/>
        </authorList>
    </citation>
    <scope>NUCLEOTIDE SEQUENCE [LARGE SCALE GENOMIC DNA]</scope>
    <source>
        <strain evidence="2 3">CTTW</strain>
    </source>
</reference>
<dbReference type="KEGG" id="acht:bsdcttw_34820"/>
<keyword evidence="3" id="KW-1185">Reference proteome</keyword>
<feature type="transmembrane region" description="Helical" evidence="1">
    <location>
        <begin position="427"/>
        <end position="454"/>
    </location>
</feature>
<accession>A0A7I8DT78</accession>
<feature type="transmembrane region" description="Helical" evidence="1">
    <location>
        <begin position="474"/>
        <end position="495"/>
    </location>
</feature>